<feature type="binding site" evidence="1">
    <location>
        <position position="242"/>
    </location>
    <ligand>
        <name>Zn(2+)</name>
        <dbReference type="ChEBI" id="CHEBI:29105"/>
    </ligand>
</feature>
<dbReference type="GO" id="GO:0046872">
    <property type="term" value="F:metal ion binding"/>
    <property type="evidence" value="ECO:0007669"/>
    <property type="project" value="UniProtKB-KW"/>
</dbReference>
<dbReference type="InterPro" id="IPR012341">
    <property type="entry name" value="6hp_glycosidase-like_sf"/>
</dbReference>
<evidence type="ECO:0000256" key="1">
    <source>
        <dbReference type="PIRSR" id="PIRSR607822-1"/>
    </source>
</evidence>
<organism evidence="2 3">
    <name type="scientific">Chrysophaeum taylorii</name>
    <dbReference type="NCBI Taxonomy" id="2483200"/>
    <lineage>
        <taxon>Eukaryota</taxon>
        <taxon>Sar</taxon>
        <taxon>Stramenopiles</taxon>
        <taxon>Ochrophyta</taxon>
        <taxon>Pelagophyceae</taxon>
        <taxon>Pelagomonadales</taxon>
        <taxon>Pelagomonadaceae</taxon>
        <taxon>Chrysophaeum</taxon>
    </lineage>
</organism>
<dbReference type="EMBL" id="JAQMWT010000217">
    <property type="protein sequence ID" value="KAJ8607417.1"/>
    <property type="molecule type" value="Genomic_DNA"/>
</dbReference>
<evidence type="ECO:0000313" key="3">
    <source>
        <dbReference type="Proteomes" id="UP001230188"/>
    </source>
</evidence>
<keyword evidence="1" id="KW-0479">Metal-binding</keyword>
<protein>
    <submittedName>
        <fullName evidence="2">Uncharacterized protein</fullName>
    </submittedName>
</protein>
<dbReference type="PANTHER" id="PTHR12736:SF7">
    <property type="entry name" value="LANC-LIKE PROTEIN 3"/>
    <property type="match status" value="1"/>
</dbReference>
<feature type="binding site" evidence="1">
    <location>
        <position position="282"/>
    </location>
    <ligand>
        <name>Zn(2+)</name>
        <dbReference type="ChEBI" id="CHEBI:29105"/>
    </ligand>
</feature>
<dbReference type="GO" id="GO:0005886">
    <property type="term" value="C:plasma membrane"/>
    <property type="evidence" value="ECO:0007669"/>
    <property type="project" value="TreeGrafter"/>
</dbReference>
<dbReference type="Proteomes" id="UP001230188">
    <property type="component" value="Unassembled WGS sequence"/>
</dbReference>
<dbReference type="SUPFAM" id="SSF158745">
    <property type="entry name" value="LanC-like"/>
    <property type="match status" value="1"/>
</dbReference>
<feature type="binding site" evidence="1">
    <location>
        <position position="283"/>
    </location>
    <ligand>
        <name>Zn(2+)</name>
        <dbReference type="ChEBI" id="CHEBI:29105"/>
    </ligand>
</feature>
<dbReference type="PRINTS" id="PR01950">
    <property type="entry name" value="LANCSUPER"/>
</dbReference>
<dbReference type="GO" id="GO:0031179">
    <property type="term" value="P:peptide modification"/>
    <property type="evidence" value="ECO:0007669"/>
    <property type="project" value="InterPro"/>
</dbReference>
<name>A0AAD7XMT5_9STRA</name>
<dbReference type="AlphaFoldDB" id="A0AAD7XMT5"/>
<keyword evidence="1" id="KW-0862">Zinc</keyword>
<evidence type="ECO:0000313" key="2">
    <source>
        <dbReference type="EMBL" id="KAJ8607417.1"/>
    </source>
</evidence>
<dbReference type="Pfam" id="PF05147">
    <property type="entry name" value="LANC_like"/>
    <property type="match status" value="1"/>
</dbReference>
<accession>A0AAD7XMT5</accession>
<dbReference type="PANTHER" id="PTHR12736">
    <property type="entry name" value="LANC-LIKE PROTEIN"/>
    <property type="match status" value="1"/>
</dbReference>
<dbReference type="InterPro" id="IPR007822">
    <property type="entry name" value="LANC-like"/>
</dbReference>
<reference evidence="2" key="1">
    <citation type="submission" date="2023-01" db="EMBL/GenBank/DDBJ databases">
        <title>Metagenome sequencing of chrysophaentin producing Chrysophaeum taylorii.</title>
        <authorList>
            <person name="Davison J."/>
            <person name="Bewley C."/>
        </authorList>
    </citation>
    <scope>NUCLEOTIDE SEQUENCE</scope>
    <source>
        <strain evidence="2">NIES-1699</strain>
    </source>
</reference>
<proteinExistence type="predicted"/>
<dbReference type="GO" id="GO:0005975">
    <property type="term" value="P:carbohydrate metabolic process"/>
    <property type="evidence" value="ECO:0007669"/>
    <property type="project" value="InterPro"/>
</dbReference>
<comment type="caution">
    <text evidence="2">The sequence shown here is derived from an EMBL/GenBank/DDBJ whole genome shotgun (WGS) entry which is preliminary data.</text>
</comment>
<gene>
    <name evidence="2" type="ORF">CTAYLR_009982</name>
</gene>
<keyword evidence="3" id="KW-1185">Reference proteome</keyword>
<dbReference type="CDD" id="cd04794">
    <property type="entry name" value="euk_LANCL"/>
    <property type="match status" value="1"/>
</dbReference>
<sequence length="366" mass="38925">MTRCVAHKFDDGVSPSLEGVREAIPKIAARVAATPPQGYSVYKGLAGAALALLRVSEDEGIDADATEMYGKRALELAEAAAAMVEKPNVRVTFLEGAPGVFAVLAACRAFRGDERGGRDAVVSVLAGAPWALDTSDMELMYGRAGYLHALSFCLNRGILSRSFCQEEIRDVMLELPRDLFKWHGKFYLGAAHGAAGVARMLAKMGDVAGARRLLELTDPYRLASGNVQSSTGNESDRLVHWCHGAPGFVEARLAVGDMEGALEAGGVVWRRGLLATKGPGLCHGIPGNGAALLALYNATRDPTWLRRAQHFGAYAAARIATLEQLADAPLSLFEGSAGAMTFFLDLLAVSRGGHLRSASPYFDGYL</sequence>
<dbReference type="SMART" id="SM01260">
    <property type="entry name" value="LANC_like"/>
    <property type="match status" value="1"/>
</dbReference>
<dbReference type="Gene3D" id="1.50.10.10">
    <property type="match status" value="1"/>
</dbReference>